<dbReference type="Proteomes" id="UP000886501">
    <property type="component" value="Unassembled WGS sequence"/>
</dbReference>
<keyword evidence="2" id="KW-1185">Reference proteome</keyword>
<reference evidence="1" key="1">
    <citation type="submission" date="2019-10" db="EMBL/GenBank/DDBJ databases">
        <authorList>
            <consortium name="DOE Joint Genome Institute"/>
            <person name="Kuo A."/>
            <person name="Miyauchi S."/>
            <person name="Kiss E."/>
            <person name="Drula E."/>
            <person name="Kohler A."/>
            <person name="Sanchez-Garcia M."/>
            <person name="Andreopoulos B."/>
            <person name="Barry K.W."/>
            <person name="Bonito G."/>
            <person name="Buee M."/>
            <person name="Carver A."/>
            <person name="Chen C."/>
            <person name="Cichocki N."/>
            <person name="Clum A."/>
            <person name="Culley D."/>
            <person name="Crous P.W."/>
            <person name="Fauchery L."/>
            <person name="Girlanda M."/>
            <person name="Hayes R."/>
            <person name="Keri Z."/>
            <person name="Labutti K."/>
            <person name="Lipzen A."/>
            <person name="Lombard V."/>
            <person name="Magnuson J."/>
            <person name="Maillard F."/>
            <person name="Morin E."/>
            <person name="Murat C."/>
            <person name="Nolan M."/>
            <person name="Ohm R."/>
            <person name="Pangilinan J."/>
            <person name="Pereira M."/>
            <person name="Perotto S."/>
            <person name="Peter M."/>
            <person name="Riley R."/>
            <person name="Sitrit Y."/>
            <person name="Stielow B."/>
            <person name="Szollosi G."/>
            <person name="Zifcakova L."/>
            <person name="Stursova M."/>
            <person name="Spatafora J.W."/>
            <person name="Tedersoo L."/>
            <person name="Vaario L.-M."/>
            <person name="Yamada A."/>
            <person name="Yan M."/>
            <person name="Wang P."/>
            <person name="Xu J."/>
            <person name="Bruns T."/>
            <person name="Baldrian P."/>
            <person name="Vilgalys R."/>
            <person name="Henrissat B."/>
            <person name="Grigoriev I.V."/>
            <person name="Hibbett D."/>
            <person name="Nagy L.G."/>
            <person name="Martin F.M."/>
        </authorList>
    </citation>
    <scope>NUCLEOTIDE SEQUENCE</scope>
    <source>
        <strain evidence="1">P2</strain>
    </source>
</reference>
<protein>
    <submittedName>
        <fullName evidence="1">Uncharacterized protein</fullName>
    </submittedName>
</protein>
<evidence type="ECO:0000313" key="2">
    <source>
        <dbReference type="Proteomes" id="UP000886501"/>
    </source>
</evidence>
<organism evidence="1 2">
    <name type="scientific">Thelephora ganbajun</name>
    <name type="common">Ganba fungus</name>
    <dbReference type="NCBI Taxonomy" id="370292"/>
    <lineage>
        <taxon>Eukaryota</taxon>
        <taxon>Fungi</taxon>
        <taxon>Dikarya</taxon>
        <taxon>Basidiomycota</taxon>
        <taxon>Agaricomycotina</taxon>
        <taxon>Agaricomycetes</taxon>
        <taxon>Thelephorales</taxon>
        <taxon>Thelephoraceae</taxon>
        <taxon>Thelephora</taxon>
    </lineage>
</organism>
<sequence length="96" mass="8987">MVGFVPLAGIGAGIIGATVLTPLLTVPVLNVIGFSAAGPVAGTLAAGIQSGIGNVAASSLFASAQAIATGAAIPVLAQVIGGTRTGVVGMALAFVM</sequence>
<dbReference type="EMBL" id="MU117962">
    <property type="protein sequence ID" value="KAF9653977.1"/>
    <property type="molecule type" value="Genomic_DNA"/>
</dbReference>
<comment type="caution">
    <text evidence="1">The sequence shown here is derived from an EMBL/GenBank/DDBJ whole genome shotgun (WGS) entry which is preliminary data.</text>
</comment>
<proteinExistence type="predicted"/>
<gene>
    <name evidence="1" type="ORF">BDM02DRAFT_3107161</name>
</gene>
<name>A0ACB6ZWQ8_THEGA</name>
<reference evidence="1" key="2">
    <citation type="journal article" date="2020" name="Nat. Commun.">
        <title>Large-scale genome sequencing of mycorrhizal fungi provides insights into the early evolution of symbiotic traits.</title>
        <authorList>
            <person name="Miyauchi S."/>
            <person name="Kiss E."/>
            <person name="Kuo A."/>
            <person name="Drula E."/>
            <person name="Kohler A."/>
            <person name="Sanchez-Garcia M."/>
            <person name="Morin E."/>
            <person name="Andreopoulos B."/>
            <person name="Barry K.W."/>
            <person name="Bonito G."/>
            <person name="Buee M."/>
            <person name="Carver A."/>
            <person name="Chen C."/>
            <person name="Cichocki N."/>
            <person name="Clum A."/>
            <person name="Culley D."/>
            <person name="Crous P.W."/>
            <person name="Fauchery L."/>
            <person name="Girlanda M."/>
            <person name="Hayes R.D."/>
            <person name="Keri Z."/>
            <person name="LaButti K."/>
            <person name="Lipzen A."/>
            <person name="Lombard V."/>
            <person name="Magnuson J."/>
            <person name="Maillard F."/>
            <person name="Murat C."/>
            <person name="Nolan M."/>
            <person name="Ohm R.A."/>
            <person name="Pangilinan J."/>
            <person name="Pereira M.F."/>
            <person name="Perotto S."/>
            <person name="Peter M."/>
            <person name="Pfister S."/>
            <person name="Riley R."/>
            <person name="Sitrit Y."/>
            <person name="Stielow J.B."/>
            <person name="Szollosi G."/>
            <person name="Zifcakova L."/>
            <person name="Stursova M."/>
            <person name="Spatafora J.W."/>
            <person name="Tedersoo L."/>
            <person name="Vaario L.M."/>
            <person name="Yamada A."/>
            <person name="Yan M."/>
            <person name="Wang P."/>
            <person name="Xu J."/>
            <person name="Bruns T."/>
            <person name="Baldrian P."/>
            <person name="Vilgalys R."/>
            <person name="Dunand C."/>
            <person name="Henrissat B."/>
            <person name="Grigoriev I.V."/>
            <person name="Hibbett D."/>
            <person name="Nagy L.G."/>
            <person name="Martin F.M."/>
        </authorList>
    </citation>
    <scope>NUCLEOTIDE SEQUENCE</scope>
    <source>
        <strain evidence="1">P2</strain>
    </source>
</reference>
<accession>A0ACB6ZWQ8</accession>
<evidence type="ECO:0000313" key="1">
    <source>
        <dbReference type="EMBL" id="KAF9653977.1"/>
    </source>
</evidence>